<proteinExistence type="predicted"/>
<dbReference type="EMBL" id="CP000866">
    <property type="protein sequence ID" value="ABX12352.1"/>
    <property type="molecule type" value="Genomic_DNA"/>
</dbReference>
<evidence type="ECO:0000256" key="2">
    <source>
        <dbReference type="SAM" id="MobiDB-lite"/>
    </source>
</evidence>
<feature type="transmembrane region" description="Helical" evidence="3">
    <location>
        <begin position="167"/>
        <end position="186"/>
    </location>
</feature>
<keyword evidence="5" id="KW-1185">Reference proteome</keyword>
<keyword evidence="1" id="KW-0732">Signal</keyword>
<dbReference type="InParanoid" id="A9A166"/>
<evidence type="ECO:0000313" key="5">
    <source>
        <dbReference type="Proteomes" id="UP000000792"/>
    </source>
</evidence>
<dbReference type="PANTHER" id="PTHR35365">
    <property type="entry name" value="LP04239P"/>
    <property type="match status" value="1"/>
</dbReference>
<name>A9A166_NITMS</name>
<dbReference type="Gene3D" id="2.60.40.1220">
    <property type="match status" value="1"/>
</dbReference>
<accession>A9A166</accession>
<dbReference type="PANTHER" id="PTHR35365:SF18">
    <property type="entry name" value="MUCIN-19-LIKE-RELATED"/>
    <property type="match status" value="1"/>
</dbReference>
<feature type="region of interest" description="Disordered" evidence="2">
    <location>
        <begin position="2623"/>
        <end position="2672"/>
    </location>
</feature>
<feature type="transmembrane region" description="Helical" evidence="3">
    <location>
        <begin position="71"/>
        <end position="91"/>
    </location>
</feature>
<dbReference type="InterPro" id="IPR053121">
    <property type="entry name" value="Spore_Coat_Assembly"/>
</dbReference>
<dbReference type="PhylomeDB" id="A9A166"/>
<dbReference type="KEGG" id="nmr:Nmar_0456"/>
<dbReference type="eggNOG" id="arCOG02565">
    <property type="taxonomic scope" value="Archaea"/>
</dbReference>
<dbReference type="Proteomes" id="UP000000792">
    <property type="component" value="Chromosome"/>
</dbReference>
<feature type="compositionally biased region" description="Polar residues" evidence="2">
    <location>
        <begin position="2632"/>
        <end position="2642"/>
    </location>
</feature>
<protein>
    <submittedName>
        <fullName evidence="4">Uncharacterized protein</fullName>
    </submittedName>
</protein>
<reference evidence="4 5" key="1">
    <citation type="journal article" date="2010" name="Proc. Natl. Acad. Sci. U.S.A.">
        <title>Nitrosopumilus maritimus genome reveals unique mechanisms for nitrification and autotrophy in globally distributed marine crenarchaea.</title>
        <authorList>
            <person name="Walker C.B."/>
            <person name="de la Torre J.R."/>
            <person name="Klotz M.G."/>
            <person name="Urakawa H."/>
            <person name="Pinel N."/>
            <person name="Arp D.J."/>
            <person name="Brochier-Armanet C."/>
            <person name="Chain P.S."/>
            <person name="Chan P.P."/>
            <person name="Gollabgir A."/>
            <person name="Hemp J."/>
            <person name="Hugler M."/>
            <person name="Karr E.A."/>
            <person name="Konneke M."/>
            <person name="Shin M."/>
            <person name="Lawton T.J."/>
            <person name="Lowe T."/>
            <person name="Martens-Habbena W."/>
            <person name="Sayavedra-Soto L.A."/>
            <person name="Lang D."/>
            <person name="Sievert S.M."/>
            <person name="Rosenzweig A.C."/>
            <person name="Manning G."/>
            <person name="Stahl D.A."/>
        </authorList>
    </citation>
    <scope>NUCLEOTIDE SEQUENCE [LARGE SCALE GENOMIC DNA]</scope>
    <source>
        <strain evidence="4 5">SCM1</strain>
    </source>
</reference>
<dbReference type="STRING" id="436308.Nmar_0456"/>
<dbReference type="InterPro" id="IPR014755">
    <property type="entry name" value="Cu-Rt/internalin_Ig-like"/>
</dbReference>
<evidence type="ECO:0000256" key="1">
    <source>
        <dbReference type="ARBA" id="ARBA00022729"/>
    </source>
</evidence>
<sequence length="2764" mass="291259">MKWEIPLLVSFVFLLGIFSSFPVVDSNFTIDENGLKHYVLTPEKNISSFDVVATSLSKYNREVDFDEQDPYFVFFLFVLLLVLLYRSNFVLQVKQSVLKTFASDYINLFLKNNFAQTLFSENKINLKEIFVILSSSNTKLQNNSTVLYRNCSNVLINSKKFFVSKKIIVVLLLFVVLIVPVYNHAYAASGDITKSLVDSFEFDNQAGSYPDIIQIDSNTFAISYQGQGSGVLSGYIQTFDIDSLGNISSLNTLQFDPDAIVYTELVAVDSDTFAIVYRSTDADGFIHTVDITGAGVITNGTNYEFDTTAGTDPQIVAVDSDTFAVVNQGGGADGWLRTLNISSDGLTISEEDSFEFDTNEGRDNDIIQVDSDTFLIVYRGVEADGFAKTINISTDGTINSVEDTLEFEPTFDAYHNAIAQVDSDTFVVAYRDIDSDGRLATLDVTSSGSITLVETYEYDTNTAQHPDIKRLDDKSFVIAYQGAGSDGFIKTIPITASGNIGTVTDTYEFDTGNGRFPSIISIDGNTVAIASRGGGNDGFLDTIFIDVELAGTDTPSFVEVDDSSKTAIIMASSTPVVVSEGLNSINPELFPASTVNPTHGFEMGIYASSTPIPAHEVTISTIKTNDTFEFDTADAETPDLVQVDTDTFAVVYKGTDNDGFIKTVDITSTGTITDTGNSLEFDTADGWTPNIVPVDTDTFAVVYNGTDSDGFVKTLNISGVGAITDTGNSLEFDIADGLYPDIVAVDSDTFAIVYTGTDTDGFIKTLNISGVGAITDTGNSLEFDTGTGIFPDILAVDSDTFVISYTGNGNDGFVKTVDITGAGVISSVIDTLEFDTSTAYETSLVKIDDDTFAVAYRGPGSDGFVKTFDIDSSGNINNSITDSLEFDTGNGREPDMVSLGSGNYGIAYRGNSNDGFFVIVTIDDAGNIGNSVVESLEYNTSNGYFPSLIGVDLNTFAIAHRGNAEDGFITTIDTSNELAFSDSDTLDVVESVDLIKKYAIFGTSAPIFEHSVITTGNSIIDDANSTPLVVSSAITLKGYFLNANSTPNVSDSGNTVAQYTRTASDILDVAEQNTEFKNYTISNSTTPDIVSSGIISFSLSANSTPLLTSNATSSADISSNSTPLLSSNATTVAMFVLDPSTIPSVSSTATVAFTLSANSTPLLTSNATSSADISSNSTPVLSSNATSTVMRILNATSIPSLFSNATSSADISSNSTPVLSSNATSTVMRILNATSIPSLFSNATSSADISSNSTPVLSSNATSTVMRILNATSIPSLFSNATSSADISSNSTPVLSSNATSTVMRILNATSIPSLFSNATSSADISSNSTPVLSSNATSTVMRILNATSIPSLFSNATSSADISSNSTPVLSSNATSTVMRILNATSIPSLFSNATSSADISSNSTPVLSSNATSTVMRILNATSIPSLFSNATSSADISGSSTPFLSSNATSTVMRILNATSIPSLFSNATSSADISSNSTPVLSSNATSTVMRILNATSIPSLFSNATSSADISGSSTPFLSSNATVSLSGSSTPFLSSNATSTGMFDISSNSTPFLSSNATVSLSGSSTPFLSSNATSTVMRILNATSEPVISSNATTVAMFNLNATSIPSLFGNATVSLSGSSTPVLSSNATYGTLVASANTTPFLSSNATVSLSGSSTPFLSSNATSTVMHILSANSSPVVSSNAITTGMFNISANSTPVLSSNATSTVMRILNATSEPVLSDDAQITGMFNISANSTPVLSSNATSTVMRILNATSEPVLSDDAQITGMFNISANSTPVLSSNATSTVMRILNATSEPVLSDDAQITGMFNISANSTPVLSSNATSTVMRILNATSEPVLSDDAQITGMFNISANSTPVLSDNAQVTGMFTINANSTPVLSDNAQVTGMFTINANSTPVLSDNAQVTGMFTINANSTPVLSDNAQVTGMFTINANSTPVLSDNATSDTVFALLTSDAPSLTESIDQIERYAINAIDVPVISESVGKPKHSKLLATSTPRITEFGLIAGHYTLETTSIPEISHSGNIPPRITSANVTSTTQIDIAFERNIDRKSVKPANFVLTDPSATIKGVKTTNNVITLRLDSAITSGQTPTIAIAGNAVKDTDGNTVDSVTVTSVDKVPPKVKKAYATTKSSIVIIFDKNVTSQLSDYSSLQIPTGTSKTISGHTASDNVVTLTVNSADITARAHGTITISSGLTDTNGNSFNTNHNPVSVISNIEEAPVELDEDFTDLVITTEEIEIKEILVKTNVKAKLDLSKSPTKTTVTENSVTKNRVQITNEMKITSSDGTDEEVQIVIPKDVLVSGPQDKFTGSIDLPEPKTNNSCPINPDGSQIVSCIAIGLSDDELTFNKAVKITIPGEGSLTPYYSTDNTTWNAISTLCDAANTAEVNGVSISSDGTRECYFVDGSDMIIWTTHFTVFGTLSSTSTSSSSGGGSSGDNSAPSITTSIGPSITDSGLGGIIGNTDQPLVPGAEIKNYPLVFDGIGYDENSFNSVHTAVIETEQPLNVILSLYENSGAQNIEHVEMYVNHFGPRVLNDRTETAIIYDKFTGIEILDPYGLISDATVLPTLLDTQSQFYFQVFFEEEIEQSDVLFRVWDKNRNSVELHLSDALMVVKGESSSEERNVTESGIVSPTDPSESEIVSPADPSESEIVSPADPSESEIISTELPPESEKIKIPSEPELGTYVGIPMDPEPGIDVNLQMDPEPGIDVNLQMDPEPGIDVNLQMDPEPGIDVNKPKSLLDSISEFFEVLTKLLKF</sequence>
<dbReference type="RefSeq" id="WP_012214839.1">
    <property type="nucleotide sequence ID" value="NC_010085.1"/>
</dbReference>
<feature type="region of interest" description="Disordered" evidence="2">
    <location>
        <begin position="2433"/>
        <end position="2454"/>
    </location>
</feature>
<dbReference type="GeneID" id="5773108"/>
<gene>
    <name evidence="4" type="ordered locus">Nmar_0456</name>
</gene>
<keyword evidence="3" id="KW-0812">Transmembrane</keyword>
<keyword evidence="3" id="KW-1133">Transmembrane helix</keyword>
<organism evidence="4 5">
    <name type="scientific">Nitrosopumilus maritimus (strain SCM1)</name>
    <dbReference type="NCBI Taxonomy" id="436308"/>
    <lineage>
        <taxon>Archaea</taxon>
        <taxon>Nitrososphaerota</taxon>
        <taxon>Nitrososphaeria</taxon>
        <taxon>Nitrosopumilales</taxon>
        <taxon>Nitrosopumilaceae</taxon>
        <taxon>Nitrosopumilus</taxon>
    </lineage>
</organism>
<evidence type="ECO:0000256" key="3">
    <source>
        <dbReference type="SAM" id="Phobius"/>
    </source>
</evidence>
<feature type="compositionally biased region" description="Polar residues" evidence="2">
    <location>
        <begin position="2444"/>
        <end position="2454"/>
    </location>
</feature>
<dbReference type="HOGENOM" id="CLU_226995_0_0_2"/>
<evidence type="ECO:0000313" key="4">
    <source>
        <dbReference type="EMBL" id="ABX12352.1"/>
    </source>
</evidence>
<keyword evidence="3" id="KW-0472">Membrane</keyword>
<dbReference type="EnsemblBacteria" id="ABX12352">
    <property type="protein sequence ID" value="ABX12352"/>
    <property type="gene ID" value="Nmar_0456"/>
</dbReference>